<proteinExistence type="predicted"/>
<dbReference type="WBParaSite" id="nRc.2.0.1.t36756-RA">
    <property type="protein sequence ID" value="nRc.2.0.1.t36756-RA"/>
    <property type="gene ID" value="nRc.2.0.1.g36756"/>
</dbReference>
<protein>
    <submittedName>
        <fullName evidence="3">Uncharacterized protein</fullName>
    </submittedName>
</protein>
<evidence type="ECO:0000313" key="3">
    <source>
        <dbReference type="WBParaSite" id="nRc.2.0.1.t36756-RA"/>
    </source>
</evidence>
<reference evidence="3" key="1">
    <citation type="submission" date="2022-11" db="UniProtKB">
        <authorList>
            <consortium name="WormBaseParasite"/>
        </authorList>
    </citation>
    <scope>IDENTIFICATION</scope>
</reference>
<accession>A0A915KFI3</accession>
<dbReference type="AlphaFoldDB" id="A0A915KFI3"/>
<evidence type="ECO:0000256" key="1">
    <source>
        <dbReference type="SAM" id="MobiDB-lite"/>
    </source>
</evidence>
<keyword evidence="2" id="KW-1185">Reference proteome</keyword>
<organism evidence="2 3">
    <name type="scientific">Romanomermis culicivorax</name>
    <name type="common">Nematode worm</name>
    <dbReference type="NCBI Taxonomy" id="13658"/>
    <lineage>
        <taxon>Eukaryota</taxon>
        <taxon>Metazoa</taxon>
        <taxon>Ecdysozoa</taxon>
        <taxon>Nematoda</taxon>
        <taxon>Enoplea</taxon>
        <taxon>Dorylaimia</taxon>
        <taxon>Mermithida</taxon>
        <taxon>Mermithoidea</taxon>
        <taxon>Mermithidae</taxon>
        <taxon>Romanomermis</taxon>
    </lineage>
</organism>
<name>A0A915KFI3_ROMCU</name>
<feature type="region of interest" description="Disordered" evidence="1">
    <location>
        <begin position="71"/>
        <end position="90"/>
    </location>
</feature>
<sequence>MYKVRATKLLFSSRATSYMWQEAIKHYMCHIDQEAAGSHCSYQKINHDIVLHVDPFPAKFRNHLIVYRADKPKPSVQNPKKTKQQLEEEEDEQYALIDEMQQ</sequence>
<evidence type="ECO:0000313" key="2">
    <source>
        <dbReference type="Proteomes" id="UP000887565"/>
    </source>
</evidence>
<dbReference type="Proteomes" id="UP000887565">
    <property type="component" value="Unplaced"/>
</dbReference>